<keyword evidence="3" id="KW-0378">Hydrolase</keyword>
<dbReference type="GO" id="GO:0003676">
    <property type="term" value="F:nucleic acid binding"/>
    <property type="evidence" value="ECO:0007669"/>
    <property type="project" value="InterPro"/>
</dbReference>
<proteinExistence type="predicted"/>
<reference evidence="3 4" key="1">
    <citation type="submission" date="2013-09" db="EMBL/GenBank/DDBJ databases">
        <title>Complete genome sequence of Corynebacterium doosanense CAU 212(T) (=DSM 45436(T)), isolated from activated sludge.</title>
        <authorList>
            <person name="Schaffert L."/>
            <person name="Albersmeier A."/>
            <person name="Kalinowski J."/>
            <person name="Ruckert C."/>
        </authorList>
    </citation>
    <scope>NUCLEOTIDE SEQUENCE [LARGE SCALE GENOMIC DNA]</scope>
    <source>
        <strain evidence="3 4">CAU 212</strain>
    </source>
</reference>
<dbReference type="GO" id="GO:0004519">
    <property type="term" value="F:endonuclease activity"/>
    <property type="evidence" value="ECO:0007669"/>
    <property type="project" value="UniProtKB-KW"/>
</dbReference>
<dbReference type="InterPro" id="IPR002711">
    <property type="entry name" value="HNH"/>
</dbReference>
<evidence type="ECO:0000259" key="2">
    <source>
        <dbReference type="SMART" id="SM00507"/>
    </source>
</evidence>
<keyword evidence="3" id="KW-0255">Endonuclease</keyword>
<dbReference type="InterPro" id="IPR003615">
    <property type="entry name" value="HNH_nuc"/>
</dbReference>
<sequence>MYTSPVLTTHHDKHPGAYYATEADNPTAHLAHQIRRSEYQLWTSLLPDEDADYDLAVTAIHRLTSKGRFQIGNALAAVHRLTELPLVREIQDTTHRLDLSRLIAIDKALCLLTDDTLIALIDTRLALYLLPTRLNQLLPSAGQITARIRDWIRLLAPTLDVDHTPDPPAPPTFTAHHGDDGRSYLNLDAPTDVALIIEAALRTRAAEAGCSEAEALRDLVTGAARVRVVLNLYRAHDVEDAPAYVFGAGWLTPQVSNALADTATQVRDMDKVATKVAAGYQTPEDIRAFVVGRDGTCRGPGDNRSAAGAQMDHSVDWAAGGPTCADNLASLCAHCHNIKTDGRMFPVRLPEGEIVWLFEDGSWVHSVPEGPLSAKAKNWVQTLGQRITRRREHYHAPDREQEEGPTEQPEF</sequence>
<keyword evidence="3" id="KW-0540">Nuclease</keyword>
<dbReference type="Proteomes" id="UP000029914">
    <property type="component" value="Chromosome"/>
</dbReference>
<dbReference type="eggNOG" id="COG1403">
    <property type="taxonomic scope" value="Bacteria"/>
</dbReference>
<gene>
    <name evidence="3" type="ORF">CDOO_03270</name>
</gene>
<evidence type="ECO:0000256" key="1">
    <source>
        <dbReference type="SAM" id="MobiDB-lite"/>
    </source>
</evidence>
<feature type="compositionally biased region" description="Acidic residues" evidence="1">
    <location>
        <begin position="400"/>
        <end position="411"/>
    </location>
</feature>
<dbReference type="HOGENOM" id="CLU_035975_0_0_11"/>
<dbReference type="Pfam" id="PF01844">
    <property type="entry name" value="HNH"/>
    <property type="match status" value="1"/>
</dbReference>
<feature type="domain" description="HNH nuclease" evidence="2">
    <location>
        <begin position="285"/>
        <end position="337"/>
    </location>
</feature>
<organism evidence="3 4">
    <name type="scientific">Corynebacterium doosanense CAU 212 = DSM 45436</name>
    <dbReference type="NCBI Taxonomy" id="558173"/>
    <lineage>
        <taxon>Bacteria</taxon>
        <taxon>Bacillati</taxon>
        <taxon>Actinomycetota</taxon>
        <taxon>Actinomycetes</taxon>
        <taxon>Mycobacteriales</taxon>
        <taxon>Corynebacteriaceae</taxon>
        <taxon>Corynebacterium</taxon>
    </lineage>
</organism>
<dbReference type="Gene3D" id="1.10.30.50">
    <property type="match status" value="1"/>
</dbReference>
<dbReference type="CDD" id="cd00085">
    <property type="entry name" value="HNHc"/>
    <property type="match status" value="1"/>
</dbReference>
<dbReference type="GO" id="GO:0008270">
    <property type="term" value="F:zinc ion binding"/>
    <property type="evidence" value="ECO:0007669"/>
    <property type="project" value="InterPro"/>
</dbReference>
<dbReference type="RefSeq" id="WP_018021204.1">
    <property type="nucleotide sequence ID" value="NZ_AQUX01000002.1"/>
</dbReference>
<dbReference type="SMART" id="SM00507">
    <property type="entry name" value="HNHc"/>
    <property type="match status" value="1"/>
</dbReference>
<accession>A0A097IE07</accession>
<evidence type="ECO:0000313" key="4">
    <source>
        <dbReference type="Proteomes" id="UP000029914"/>
    </source>
</evidence>
<evidence type="ECO:0000313" key="3">
    <source>
        <dbReference type="EMBL" id="AIT60373.1"/>
    </source>
</evidence>
<dbReference type="EMBL" id="CP006764">
    <property type="protein sequence ID" value="AIT60373.1"/>
    <property type="molecule type" value="Genomic_DNA"/>
</dbReference>
<protein>
    <submittedName>
        <fullName evidence="3">Restriction endonuclease</fullName>
    </submittedName>
</protein>
<dbReference type="AlphaFoldDB" id="A0A097IE07"/>
<feature type="region of interest" description="Disordered" evidence="1">
    <location>
        <begin position="390"/>
        <end position="411"/>
    </location>
</feature>
<dbReference type="KEGG" id="cdo:CDOO_03270"/>
<dbReference type="STRING" id="558173.CDOO_03270"/>
<keyword evidence="4" id="KW-1185">Reference proteome</keyword>
<name>A0A097IE07_9CORY</name>
<dbReference type="OrthoDB" id="4413566at2"/>